<feature type="chain" id="PRO_5037029716" evidence="1">
    <location>
        <begin position="29"/>
        <end position="166"/>
    </location>
</feature>
<dbReference type="Pfam" id="PF00652">
    <property type="entry name" value="Ricin_B_lectin"/>
    <property type="match status" value="1"/>
</dbReference>
<dbReference type="SUPFAM" id="SSF50370">
    <property type="entry name" value="Ricin B-like lectins"/>
    <property type="match status" value="1"/>
</dbReference>
<evidence type="ECO:0000313" key="4">
    <source>
        <dbReference type="Proteomes" id="UP000664167"/>
    </source>
</evidence>
<dbReference type="PROSITE" id="PS50231">
    <property type="entry name" value="RICIN_B_LECTIN"/>
    <property type="match status" value="1"/>
</dbReference>
<sequence>MRRTAMRGVLATGAAAALLSLGAGTSSAGQSAVYSQLVNVKSGKCLSLAGGGSTANNTSAIQYTCGSGDEMYWAFDSKGLLNFKNTDKCLSTEGGGTANGTQVLLYTCNSSAEQGWTLYSNGQLVNAKAQRCLSISGGGSTANNASAILWDCYADASAHREQQWAW</sequence>
<comment type="caution">
    <text evidence="3">The sequence shown here is derived from an EMBL/GenBank/DDBJ whole genome shotgun (WGS) entry which is preliminary data.</text>
</comment>
<evidence type="ECO:0000313" key="3">
    <source>
        <dbReference type="EMBL" id="MBO0511637.1"/>
    </source>
</evidence>
<dbReference type="AlphaFoldDB" id="A0A939JGK0"/>
<dbReference type="Proteomes" id="UP000664167">
    <property type="component" value="Unassembled WGS sequence"/>
</dbReference>
<accession>A0A939JGK0</accession>
<dbReference type="EMBL" id="JAFLRJ010000063">
    <property type="protein sequence ID" value="MBO0511637.1"/>
    <property type="molecule type" value="Genomic_DNA"/>
</dbReference>
<dbReference type="SMART" id="SM00458">
    <property type="entry name" value="RICIN"/>
    <property type="match status" value="1"/>
</dbReference>
<reference evidence="3" key="1">
    <citation type="submission" date="2021-03" db="EMBL/GenBank/DDBJ databases">
        <title>Streptomyces poriferae sp. nov., a novel marine sponge-derived Actinobacteria species with anti-MRSA activity.</title>
        <authorList>
            <person name="Sandoval-Powers M."/>
            <person name="Kralova S."/>
            <person name="Nguyen G.-S."/>
            <person name="Fawwal D."/>
            <person name="Degnes K."/>
            <person name="Klinkenberg G."/>
            <person name="Sletta H."/>
            <person name="Wentzel A."/>
            <person name="Liles M.R."/>
        </authorList>
    </citation>
    <scope>NUCLEOTIDE SEQUENCE</scope>
    <source>
        <strain evidence="3">DSM 41794</strain>
    </source>
</reference>
<evidence type="ECO:0000256" key="1">
    <source>
        <dbReference type="SAM" id="SignalP"/>
    </source>
</evidence>
<gene>
    <name evidence="3" type="ORF">J0695_07395</name>
</gene>
<keyword evidence="1" id="KW-0732">Signal</keyword>
<organism evidence="3 4">
    <name type="scientific">Streptomyces beijiangensis</name>
    <dbReference type="NCBI Taxonomy" id="163361"/>
    <lineage>
        <taxon>Bacteria</taxon>
        <taxon>Bacillati</taxon>
        <taxon>Actinomycetota</taxon>
        <taxon>Actinomycetes</taxon>
        <taxon>Kitasatosporales</taxon>
        <taxon>Streptomycetaceae</taxon>
        <taxon>Streptomyces</taxon>
    </lineage>
</organism>
<evidence type="ECO:0000259" key="2">
    <source>
        <dbReference type="SMART" id="SM00458"/>
    </source>
</evidence>
<name>A0A939JGK0_9ACTN</name>
<dbReference type="InterPro" id="IPR000772">
    <property type="entry name" value="Ricin_B_lectin"/>
</dbReference>
<feature type="domain" description="Ricin B lectin" evidence="2">
    <location>
        <begin position="31"/>
        <end position="163"/>
    </location>
</feature>
<dbReference type="Gene3D" id="2.80.10.50">
    <property type="match status" value="3"/>
</dbReference>
<dbReference type="RefSeq" id="WP_206961046.1">
    <property type="nucleotide sequence ID" value="NZ_BAAAJJ010000002.1"/>
</dbReference>
<protein>
    <submittedName>
        <fullName evidence="3">Ricin-type beta-trefoil lectin domain protein</fullName>
    </submittedName>
</protein>
<feature type="signal peptide" evidence="1">
    <location>
        <begin position="1"/>
        <end position="28"/>
    </location>
</feature>
<dbReference type="InterPro" id="IPR035992">
    <property type="entry name" value="Ricin_B-like_lectins"/>
</dbReference>
<keyword evidence="4" id="KW-1185">Reference proteome</keyword>
<proteinExistence type="predicted"/>